<reference evidence="2" key="1">
    <citation type="submission" date="2022-11" db="UniProtKB">
        <authorList>
            <consortium name="WormBaseParasite"/>
        </authorList>
    </citation>
    <scope>IDENTIFICATION</scope>
</reference>
<sequence length="165" mass="19116">MSFQNQYLLGHVVQDASATALDQNLEVHMNRKAAHTESTINKIRVNQLQGDMLSAKINDFRFLSCPPNKNFTEWAKKLEKHMILKEIKNEDETGVTIGGAGYGRGDTNRGDTNNNRWLLCVVNNNNRNTRRNKTQPKYCINPKLKMHIIPYFLRNDRPWNTLFNL</sequence>
<dbReference type="Proteomes" id="UP000887565">
    <property type="component" value="Unplaced"/>
</dbReference>
<evidence type="ECO:0000313" key="2">
    <source>
        <dbReference type="WBParaSite" id="nRc.2.0.1.t15264-RA"/>
    </source>
</evidence>
<proteinExistence type="predicted"/>
<accession>A0A915IN12</accession>
<dbReference type="WBParaSite" id="nRc.2.0.1.t15264-RA">
    <property type="protein sequence ID" value="nRc.2.0.1.t15264-RA"/>
    <property type="gene ID" value="nRc.2.0.1.g15264"/>
</dbReference>
<evidence type="ECO:0000313" key="1">
    <source>
        <dbReference type="Proteomes" id="UP000887565"/>
    </source>
</evidence>
<organism evidence="1 2">
    <name type="scientific">Romanomermis culicivorax</name>
    <name type="common">Nematode worm</name>
    <dbReference type="NCBI Taxonomy" id="13658"/>
    <lineage>
        <taxon>Eukaryota</taxon>
        <taxon>Metazoa</taxon>
        <taxon>Ecdysozoa</taxon>
        <taxon>Nematoda</taxon>
        <taxon>Enoplea</taxon>
        <taxon>Dorylaimia</taxon>
        <taxon>Mermithida</taxon>
        <taxon>Mermithoidea</taxon>
        <taxon>Mermithidae</taxon>
        <taxon>Romanomermis</taxon>
    </lineage>
</organism>
<protein>
    <submittedName>
        <fullName evidence="2">Uncharacterized protein</fullName>
    </submittedName>
</protein>
<name>A0A915IN12_ROMCU</name>
<dbReference type="AlphaFoldDB" id="A0A915IN12"/>
<keyword evidence="1" id="KW-1185">Reference proteome</keyword>